<evidence type="ECO:0000256" key="5">
    <source>
        <dbReference type="ARBA" id="ARBA00022692"/>
    </source>
</evidence>
<evidence type="ECO:0000256" key="7">
    <source>
        <dbReference type="ARBA" id="ARBA00022927"/>
    </source>
</evidence>
<dbReference type="InterPro" id="IPR005837">
    <property type="entry name" value="FliP"/>
</dbReference>
<dbReference type="PROSITE" id="PS01061">
    <property type="entry name" value="FLIP_2"/>
    <property type="match status" value="1"/>
</dbReference>
<evidence type="ECO:0000256" key="4">
    <source>
        <dbReference type="ARBA" id="ARBA00022475"/>
    </source>
</evidence>
<evidence type="ECO:0000256" key="1">
    <source>
        <dbReference type="ARBA" id="ARBA00006257"/>
    </source>
</evidence>
<dbReference type="OrthoDB" id="9805111at2"/>
<dbReference type="GO" id="GO:0009425">
    <property type="term" value="C:bacterial-type flagellum basal body"/>
    <property type="evidence" value="ECO:0007669"/>
    <property type="project" value="UniProtKB-SubCell"/>
</dbReference>
<keyword evidence="4 12" id="KW-1003">Cell membrane</keyword>
<comment type="function">
    <text evidence="12">Plays a role in the flagellum-specific transport system.</text>
</comment>
<dbReference type="GO" id="GO:0044781">
    <property type="term" value="P:bacterial-type flagellum organization"/>
    <property type="evidence" value="ECO:0007669"/>
    <property type="project" value="UniProtKB-UniRule"/>
</dbReference>
<dbReference type="AlphaFoldDB" id="A0A2P7QW53"/>
<evidence type="ECO:0000313" key="14">
    <source>
        <dbReference type="EMBL" id="PSJ42198.1"/>
    </source>
</evidence>
<comment type="caution">
    <text evidence="12">Lacks conserved residue(s) required for the propagation of feature annotation.</text>
</comment>
<keyword evidence="9 12" id="KW-0472">Membrane</keyword>
<keyword evidence="14" id="KW-0966">Cell projection</keyword>
<evidence type="ECO:0000256" key="11">
    <source>
        <dbReference type="ARBA" id="ARBA00023225"/>
    </source>
</evidence>
<dbReference type="NCBIfam" id="NF009438">
    <property type="entry name" value="PRK12797.1"/>
    <property type="match status" value="1"/>
</dbReference>
<keyword evidence="14" id="KW-0282">Flagellum</keyword>
<accession>A0A2P7QW53</accession>
<comment type="subcellular location">
    <subcellularLocation>
        <location evidence="12">Cell membrane</location>
        <topology evidence="12">Multi-pass membrane protein</topology>
    </subcellularLocation>
    <subcellularLocation>
        <location evidence="12">Bacterial flagellum basal body</location>
    </subcellularLocation>
</comment>
<reference evidence="14 15" key="1">
    <citation type="submission" date="2018-03" db="EMBL/GenBank/DDBJ databases">
        <title>The draft genome of Sphingosinicella sp. GL-C-18.</title>
        <authorList>
            <person name="Liu L."/>
            <person name="Li L."/>
            <person name="Liang L."/>
            <person name="Zhang X."/>
            <person name="Wang T."/>
        </authorList>
    </citation>
    <scope>NUCLEOTIDE SEQUENCE [LARGE SCALE GENOMIC DNA]</scope>
    <source>
        <strain evidence="14 15">GL-C-18</strain>
    </source>
</reference>
<evidence type="ECO:0000256" key="10">
    <source>
        <dbReference type="ARBA" id="ARBA00023143"/>
    </source>
</evidence>
<evidence type="ECO:0000256" key="3">
    <source>
        <dbReference type="ARBA" id="ARBA00022448"/>
    </source>
</evidence>
<evidence type="ECO:0000256" key="12">
    <source>
        <dbReference type="RuleBase" id="RU362069"/>
    </source>
</evidence>
<comment type="caution">
    <text evidence="14">The sequence shown here is derived from an EMBL/GenBank/DDBJ whole genome shotgun (WGS) entry which is preliminary data.</text>
</comment>
<evidence type="ECO:0000256" key="2">
    <source>
        <dbReference type="ARBA" id="ARBA00021714"/>
    </source>
</evidence>
<evidence type="ECO:0000313" key="15">
    <source>
        <dbReference type="Proteomes" id="UP000241167"/>
    </source>
</evidence>
<protein>
    <recommendedName>
        <fullName evidence="2 12">Flagellar biosynthetic protein FliP</fullName>
    </recommendedName>
</protein>
<organism evidence="14 15">
    <name type="scientific">Allosphingosinicella deserti</name>
    <dbReference type="NCBI Taxonomy" id="2116704"/>
    <lineage>
        <taxon>Bacteria</taxon>
        <taxon>Pseudomonadati</taxon>
        <taxon>Pseudomonadota</taxon>
        <taxon>Alphaproteobacteria</taxon>
        <taxon>Sphingomonadales</taxon>
        <taxon>Sphingomonadaceae</taxon>
        <taxon>Allosphingosinicella</taxon>
    </lineage>
</organism>
<sequence>MTRRRIAVLSLAAACLLGGAPVLAAAPGSPIMLTSDISRTVLVLTSLSLIPAILIGMTSFIRIVVVLAMIRHAFGMPETPPNAVILSLALFLTAFSMAPTFEQVNERAVKPVLAGQIGVEQAMEAGSGPFRDFMLSQTRDSDIESIYAISDTPLPSRPEEVSILKLAPAFMLNELRVSFTIGFVVLLPFLLIDLVVSSILLSLGMMMVPPSTISLPVKLLMFVLIDGWRLVIEGVLGSFG</sequence>
<keyword evidence="13" id="KW-0732">Signal</keyword>
<gene>
    <name evidence="12 14" type="primary">fliP</name>
    <name evidence="14" type="ORF">C7I55_08160</name>
</gene>
<keyword evidence="3 12" id="KW-0813">Transport</keyword>
<dbReference type="EMBL" id="PXYI01000002">
    <property type="protein sequence ID" value="PSJ42198.1"/>
    <property type="molecule type" value="Genomic_DNA"/>
</dbReference>
<comment type="similarity">
    <text evidence="1 12">Belongs to the FliP/MopC/SpaP family.</text>
</comment>
<keyword evidence="5 12" id="KW-0812">Transmembrane</keyword>
<keyword evidence="14" id="KW-0969">Cilium</keyword>
<keyword evidence="6 12" id="KW-1005">Bacterial flagellum biogenesis</keyword>
<evidence type="ECO:0000256" key="8">
    <source>
        <dbReference type="ARBA" id="ARBA00022989"/>
    </source>
</evidence>
<keyword evidence="10" id="KW-0975">Bacterial flagellum</keyword>
<dbReference type="PRINTS" id="PR00951">
    <property type="entry name" value="FLGBIOSNFLIP"/>
</dbReference>
<keyword evidence="15" id="KW-1185">Reference proteome</keyword>
<feature type="chain" id="PRO_5015164280" description="Flagellar biosynthetic protein FliP" evidence="13">
    <location>
        <begin position="25"/>
        <end position="240"/>
    </location>
</feature>
<evidence type="ECO:0000256" key="13">
    <source>
        <dbReference type="SAM" id="SignalP"/>
    </source>
</evidence>
<proteinExistence type="inferred from homology"/>
<name>A0A2P7QW53_9SPHN</name>
<keyword evidence="7 12" id="KW-0653">Protein transport</keyword>
<dbReference type="Pfam" id="PF00813">
    <property type="entry name" value="FliP"/>
    <property type="match status" value="1"/>
</dbReference>
<feature type="signal peptide" evidence="13">
    <location>
        <begin position="1"/>
        <end position="24"/>
    </location>
</feature>
<dbReference type="PRINTS" id="PR01302">
    <property type="entry name" value="TYPE3IMPPROT"/>
</dbReference>
<keyword evidence="8 12" id="KW-1133">Transmembrane helix</keyword>
<dbReference type="PANTHER" id="PTHR30587">
    <property type="entry name" value="FLAGELLAR BIOSYNTHETIC PROTEIN FLIP"/>
    <property type="match status" value="1"/>
</dbReference>
<feature type="transmembrane region" description="Helical" evidence="12">
    <location>
        <begin position="49"/>
        <end position="70"/>
    </location>
</feature>
<dbReference type="PANTHER" id="PTHR30587:SF0">
    <property type="entry name" value="FLAGELLAR BIOSYNTHETIC PROTEIN FLIP"/>
    <property type="match status" value="1"/>
</dbReference>
<dbReference type="GO" id="GO:0005886">
    <property type="term" value="C:plasma membrane"/>
    <property type="evidence" value="ECO:0007669"/>
    <property type="project" value="UniProtKB-SubCell"/>
</dbReference>
<dbReference type="InterPro" id="IPR005838">
    <property type="entry name" value="T3SS_IM_P"/>
</dbReference>
<evidence type="ECO:0000256" key="6">
    <source>
        <dbReference type="ARBA" id="ARBA00022795"/>
    </source>
</evidence>
<keyword evidence="11 12" id="KW-1006">Bacterial flagellum protein export</keyword>
<feature type="transmembrane region" description="Helical" evidence="12">
    <location>
        <begin position="179"/>
        <end position="203"/>
    </location>
</feature>
<evidence type="ECO:0000256" key="9">
    <source>
        <dbReference type="ARBA" id="ARBA00023136"/>
    </source>
</evidence>
<dbReference type="Proteomes" id="UP000241167">
    <property type="component" value="Unassembled WGS sequence"/>
</dbReference>
<dbReference type="RefSeq" id="WP_106512367.1">
    <property type="nucleotide sequence ID" value="NZ_PXYI01000002.1"/>
</dbReference>
<dbReference type="NCBIfam" id="TIGR01103">
    <property type="entry name" value="fliP"/>
    <property type="match status" value="1"/>
</dbReference>
<dbReference type="GO" id="GO:0009306">
    <property type="term" value="P:protein secretion"/>
    <property type="evidence" value="ECO:0007669"/>
    <property type="project" value="UniProtKB-UniRule"/>
</dbReference>